<proteinExistence type="inferred from homology"/>
<evidence type="ECO:0008006" key="9">
    <source>
        <dbReference type="Google" id="ProtNLM"/>
    </source>
</evidence>
<comment type="subcellular location">
    <subcellularLocation>
        <location evidence="1">Membrane</location>
        <topology evidence="1">Single-pass membrane protein</topology>
    </subcellularLocation>
</comment>
<dbReference type="PANTHER" id="PTHR34478">
    <property type="entry name" value="PROTEIN LEMA"/>
    <property type="match status" value="1"/>
</dbReference>
<keyword evidence="3 6" id="KW-0812">Transmembrane</keyword>
<dbReference type="OrthoDB" id="9804152at2"/>
<dbReference type="RefSeq" id="WP_101334824.1">
    <property type="nucleotide sequence ID" value="NZ_PJNI01000010.1"/>
</dbReference>
<keyword evidence="8" id="KW-1185">Reference proteome</keyword>
<feature type="transmembrane region" description="Helical" evidence="6">
    <location>
        <begin position="6"/>
        <end position="25"/>
    </location>
</feature>
<dbReference type="PANTHER" id="PTHR34478:SF1">
    <property type="entry name" value="PROTEIN LEMA"/>
    <property type="match status" value="1"/>
</dbReference>
<evidence type="ECO:0000313" key="8">
    <source>
        <dbReference type="Proteomes" id="UP000236654"/>
    </source>
</evidence>
<dbReference type="Gene3D" id="1.20.1440.20">
    <property type="entry name" value="LemA-like domain"/>
    <property type="match status" value="1"/>
</dbReference>
<comment type="similarity">
    <text evidence="2">Belongs to the LemA family.</text>
</comment>
<organism evidence="7 8">
    <name type="scientific">Brumimicrobium salinarum</name>
    <dbReference type="NCBI Taxonomy" id="2058658"/>
    <lineage>
        <taxon>Bacteria</taxon>
        <taxon>Pseudomonadati</taxon>
        <taxon>Bacteroidota</taxon>
        <taxon>Flavobacteriia</taxon>
        <taxon>Flavobacteriales</taxon>
        <taxon>Crocinitomicaceae</taxon>
        <taxon>Brumimicrobium</taxon>
    </lineage>
</organism>
<gene>
    <name evidence="7" type="ORF">CW751_09765</name>
</gene>
<dbReference type="AlphaFoldDB" id="A0A2I0R1A1"/>
<dbReference type="InterPro" id="IPR023353">
    <property type="entry name" value="LemA-like_dom_sf"/>
</dbReference>
<evidence type="ECO:0000313" key="7">
    <source>
        <dbReference type="EMBL" id="PKR80353.1"/>
    </source>
</evidence>
<dbReference type="Proteomes" id="UP000236654">
    <property type="component" value="Unassembled WGS sequence"/>
</dbReference>
<sequence length="187" mass="20774">MSGMWIAIIIVAVIVIWVISIYNTLVRLRENRENAFADIDVQLKQRHDLVPQLVNAVKGYMEHEAGTLQAVTTARQAAVGASSVNEKIAAEKDLTSALSGLNIQVEAYPDLKASSNFMQLQTELSDIENKLAAVRRFFNSSTKELNVSVQKFPNVIFAGMFGFKQEPMFDVGQAERVVLDKAPEVKF</sequence>
<evidence type="ECO:0000256" key="4">
    <source>
        <dbReference type="ARBA" id="ARBA00022989"/>
    </source>
</evidence>
<keyword evidence="4 6" id="KW-1133">Transmembrane helix</keyword>
<reference evidence="7 8" key="1">
    <citation type="submission" date="2017-12" db="EMBL/GenBank/DDBJ databases">
        <title>The draft genome sequence of Brumimicrobium saltpan LHR20.</title>
        <authorList>
            <person name="Do Z.-J."/>
            <person name="Luo H.-R."/>
        </authorList>
    </citation>
    <scope>NUCLEOTIDE SEQUENCE [LARGE SCALE GENOMIC DNA]</scope>
    <source>
        <strain evidence="7 8">LHR20</strain>
    </source>
</reference>
<dbReference type="GO" id="GO:0016020">
    <property type="term" value="C:membrane"/>
    <property type="evidence" value="ECO:0007669"/>
    <property type="project" value="UniProtKB-SubCell"/>
</dbReference>
<evidence type="ECO:0000256" key="3">
    <source>
        <dbReference type="ARBA" id="ARBA00022692"/>
    </source>
</evidence>
<dbReference type="SUPFAM" id="SSF140478">
    <property type="entry name" value="LemA-like"/>
    <property type="match status" value="1"/>
</dbReference>
<accession>A0A2I0R1A1</accession>
<evidence type="ECO:0000256" key="6">
    <source>
        <dbReference type="SAM" id="Phobius"/>
    </source>
</evidence>
<name>A0A2I0R1A1_9FLAO</name>
<dbReference type="InterPro" id="IPR007156">
    <property type="entry name" value="MamQ_LemA"/>
</dbReference>
<evidence type="ECO:0000256" key="1">
    <source>
        <dbReference type="ARBA" id="ARBA00004167"/>
    </source>
</evidence>
<comment type="caution">
    <text evidence="7">The sequence shown here is derived from an EMBL/GenBank/DDBJ whole genome shotgun (WGS) entry which is preliminary data.</text>
</comment>
<protein>
    <recommendedName>
        <fullName evidence="9">LemA family protein</fullName>
    </recommendedName>
</protein>
<evidence type="ECO:0000256" key="2">
    <source>
        <dbReference type="ARBA" id="ARBA00008854"/>
    </source>
</evidence>
<dbReference type="Pfam" id="PF04011">
    <property type="entry name" value="LemA"/>
    <property type="match status" value="1"/>
</dbReference>
<evidence type="ECO:0000256" key="5">
    <source>
        <dbReference type="ARBA" id="ARBA00023136"/>
    </source>
</evidence>
<dbReference type="EMBL" id="PJNI01000010">
    <property type="protein sequence ID" value="PKR80353.1"/>
    <property type="molecule type" value="Genomic_DNA"/>
</dbReference>
<keyword evidence="5 6" id="KW-0472">Membrane</keyword>